<feature type="region of interest" description="Disordered" evidence="1">
    <location>
        <begin position="115"/>
        <end position="153"/>
    </location>
</feature>
<dbReference type="EMBL" id="ML996126">
    <property type="protein sequence ID" value="KAF2736376.1"/>
    <property type="molecule type" value="Genomic_DNA"/>
</dbReference>
<organism evidence="3 4">
    <name type="scientific">Polyplosphaeria fusca</name>
    <dbReference type="NCBI Taxonomy" id="682080"/>
    <lineage>
        <taxon>Eukaryota</taxon>
        <taxon>Fungi</taxon>
        <taxon>Dikarya</taxon>
        <taxon>Ascomycota</taxon>
        <taxon>Pezizomycotina</taxon>
        <taxon>Dothideomycetes</taxon>
        <taxon>Pleosporomycetidae</taxon>
        <taxon>Pleosporales</taxon>
        <taxon>Tetraplosphaeriaceae</taxon>
        <taxon>Polyplosphaeria</taxon>
    </lineage>
</organism>
<evidence type="ECO:0000313" key="3">
    <source>
        <dbReference type="EMBL" id="KAF2736376.1"/>
    </source>
</evidence>
<comment type="caution">
    <text evidence="3">The sequence shown here is derived from an EMBL/GenBank/DDBJ whole genome shotgun (WGS) entry which is preliminary data.</text>
</comment>
<dbReference type="Proteomes" id="UP000799444">
    <property type="component" value="Unassembled WGS sequence"/>
</dbReference>
<dbReference type="AlphaFoldDB" id="A0A9P4R3R3"/>
<keyword evidence="2" id="KW-0732">Signal</keyword>
<keyword evidence="4" id="KW-1185">Reference proteome</keyword>
<dbReference type="OrthoDB" id="4776947at2759"/>
<protein>
    <submittedName>
        <fullName evidence="3">Uncharacterized protein</fullName>
    </submittedName>
</protein>
<gene>
    <name evidence="3" type="ORF">EJ04DRAFT_511186</name>
</gene>
<proteinExistence type="predicted"/>
<feature type="compositionally biased region" description="Low complexity" evidence="1">
    <location>
        <begin position="125"/>
        <end position="153"/>
    </location>
</feature>
<evidence type="ECO:0000256" key="1">
    <source>
        <dbReference type="SAM" id="MobiDB-lite"/>
    </source>
</evidence>
<feature type="signal peptide" evidence="2">
    <location>
        <begin position="1"/>
        <end position="20"/>
    </location>
</feature>
<name>A0A9P4R3R3_9PLEO</name>
<reference evidence="3" key="1">
    <citation type="journal article" date="2020" name="Stud. Mycol.">
        <title>101 Dothideomycetes genomes: a test case for predicting lifestyles and emergence of pathogens.</title>
        <authorList>
            <person name="Haridas S."/>
            <person name="Albert R."/>
            <person name="Binder M."/>
            <person name="Bloem J."/>
            <person name="Labutti K."/>
            <person name="Salamov A."/>
            <person name="Andreopoulos B."/>
            <person name="Baker S."/>
            <person name="Barry K."/>
            <person name="Bills G."/>
            <person name="Bluhm B."/>
            <person name="Cannon C."/>
            <person name="Castanera R."/>
            <person name="Culley D."/>
            <person name="Daum C."/>
            <person name="Ezra D."/>
            <person name="Gonzalez J."/>
            <person name="Henrissat B."/>
            <person name="Kuo A."/>
            <person name="Liang C."/>
            <person name="Lipzen A."/>
            <person name="Lutzoni F."/>
            <person name="Magnuson J."/>
            <person name="Mondo S."/>
            <person name="Nolan M."/>
            <person name="Ohm R."/>
            <person name="Pangilinan J."/>
            <person name="Park H.-J."/>
            <person name="Ramirez L."/>
            <person name="Alfaro M."/>
            <person name="Sun H."/>
            <person name="Tritt A."/>
            <person name="Yoshinaga Y."/>
            <person name="Zwiers L.-H."/>
            <person name="Turgeon B."/>
            <person name="Goodwin S."/>
            <person name="Spatafora J."/>
            <person name="Crous P."/>
            <person name="Grigoriev I."/>
        </authorList>
    </citation>
    <scope>NUCLEOTIDE SEQUENCE</scope>
    <source>
        <strain evidence="3">CBS 125425</strain>
    </source>
</reference>
<evidence type="ECO:0000256" key="2">
    <source>
        <dbReference type="SAM" id="SignalP"/>
    </source>
</evidence>
<feature type="chain" id="PRO_5040422270" evidence="2">
    <location>
        <begin position="21"/>
        <end position="175"/>
    </location>
</feature>
<accession>A0A9P4R3R3</accession>
<evidence type="ECO:0000313" key="4">
    <source>
        <dbReference type="Proteomes" id="UP000799444"/>
    </source>
</evidence>
<sequence length="175" mass="16856">MFSKAVFTLAFFAVAQFASAASPPGCMLGAINTYETPSDISSVCKEKDASSKIAKYCGDSTQQALSSFADVCKAQGVEVSTDIPSSTASAKASSTKGANATGSITDSGATTFATATATGNSTLPGAQNTGAAGTNGVSPPPSGTATGGPAQSTGAAGRLEVAGAALLAGLVMAAL</sequence>